<feature type="signal peptide" evidence="1">
    <location>
        <begin position="1"/>
        <end position="22"/>
    </location>
</feature>
<evidence type="ECO:0000313" key="3">
    <source>
        <dbReference type="Proteomes" id="UP000515297"/>
    </source>
</evidence>
<dbReference type="RefSeq" id="WP_185884420.1">
    <property type="nucleotide sequence ID" value="NZ_CP060052.1"/>
</dbReference>
<dbReference type="Proteomes" id="UP000515297">
    <property type="component" value="Chromosome"/>
</dbReference>
<organism evidence="2 3">
    <name type="scientific">Croceicoccus marinus</name>
    <dbReference type="NCBI Taxonomy" id="450378"/>
    <lineage>
        <taxon>Bacteria</taxon>
        <taxon>Pseudomonadati</taxon>
        <taxon>Pseudomonadota</taxon>
        <taxon>Alphaproteobacteria</taxon>
        <taxon>Sphingomonadales</taxon>
        <taxon>Erythrobacteraceae</taxon>
        <taxon>Croceicoccus</taxon>
    </lineage>
</organism>
<name>A0A7G6VU84_9SPHN</name>
<dbReference type="EMBL" id="CP060052">
    <property type="protein sequence ID" value="QNE05299.1"/>
    <property type="molecule type" value="Genomic_DNA"/>
</dbReference>
<dbReference type="PROSITE" id="PS51257">
    <property type="entry name" value="PROKAR_LIPOPROTEIN"/>
    <property type="match status" value="1"/>
</dbReference>
<evidence type="ECO:0000313" key="2">
    <source>
        <dbReference type="EMBL" id="QNE05299.1"/>
    </source>
</evidence>
<sequence>MKITAVLLAAAMLAGCASTSSLDGGNAAGANARPDIDRCMWAKPRCRAK</sequence>
<protein>
    <recommendedName>
        <fullName evidence="4">Lipoprotein</fullName>
    </recommendedName>
</protein>
<feature type="chain" id="PRO_5028914549" description="Lipoprotein" evidence="1">
    <location>
        <begin position="23"/>
        <end position="49"/>
    </location>
</feature>
<dbReference type="AlphaFoldDB" id="A0A7G6VU84"/>
<evidence type="ECO:0008006" key="4">
    <source>
        <dbReference type="Google" id="ProtNLM"/>
    </source>
</evidence>
<accession>A0A7G6VU84</accession>
<keyword evidence="1" id="KW-0732">Signal</keyword>
<reference evidence="2 3" key="1">
    <citation type="submission" date="2020-08" db="EMBL/GenBank/DDBJ databases">
        <authorList>
            <person name="Liu G."/>
            <person name="Sun C."/>
        </authorList>
    </citation>
    <scope>NUCLEOTIDE SEQUENCE [LARGE SCALE GENOMIC DNA]</scope>
    <source>
        <strain evidence="2 3">OT19</strain>
    </source>
</reference>
<evidence type="ECO:0000256" key="1">
    <source>
        <dbReference type="SAM" id="SignalP"/>
    </source>
</evidence>
<proteinExistence type="predicted"/>
<gene>
    <name evidence="2" type="ORF">H4O24_00860</name>
</gene>